<dbReference type="GO" id="GO:0008270">
    <property type="term" value="F:zinc ion binding"/>
    <property type="evidence" value="ECO:0007669"/>
    <property type="project" value="UniProtKB-KW"/>
</dbReference>
<feature type="domain" description="C2H2-type" evidence="3">
    <location>
        <begin position="389"/>
        <end position="419"/>
    </location>
</feature>
<evidence type="ECO:0000313" key="4">
    <source>
        <dbReference type="EMBL" id="CAB3380525.1"/>
    </source>
</evidence>
<dbReference type="OrthoDB" id="4737882at2759"/>
<evidence type="ECO:0000313" key="5">
    <source>
        <dbReference type="Proteomes" id="UP000494165"/>
    </source>
</evidence>
<evidence type="ECO:0000256" key="1">
    <source>
        <dbReference type="PROSITE-ProRule" id="PRU00042"/>
    </source>
</evidence>
<evidence type="ECO:0000256" key="2">
    <source>
        <dbReference type="SAM" id="MobiDB-lite"/>
    </source>
</evidence>
<keyword evidence="5" id="KW-1185">Reference proteome</keyword>
<dbReference type="SUPFAM" id="SSF57667">
    <property type="entry name" value="beta-beta-alpha zinc fingers"/>
    <property type="match status" value="1"/>
</dbReference>
<feature type="compositionally biased region" description="Low complexity" evidence="2">
    <location>
        <begin position="225"/>
        <end position="269"/>
    </location>
</feature>
<organism evidence="4 5">
    <name type="scientific">Cloeon dipterum</name>
    <dbReference type="NCBI Taxonomy" id="197152"/>
    <lineage>
        <taxon>Eukaryota</taxon>
        <taxon>Metazoa</taxon>
        <taxon>Ecdysozoa</taxon>
        <taxon>Arthropoda</taxon>
        <taxon>Hexapoda</taxon>
        <taxon>Insecta</taxon>
        <taxon>Pterygota</taxon>
        <taxon>Palaeoptera</taxon>
        <taxon>Ephemeroptera</taxon>
        <taxon>Pisciforma</taxon>
        <taxon>Baetidae</taxon>
        <taxon>Cloeon</taxon>
    </lineage>
</organism>
<sequence>MNDFDQAKIGQVNEKMDGRPEAAKTRAELKEQFEEFEMLKNITIRYNPALSELKRYRESHLLKLKANCSALLSELENYWCHTKSAMDLILCKRLEISQIEIDEKILAVSNTMNEGIKQLMERIEPQSLYNSRSVDAHKQEVPSAGPSTPLSLSSGVASILATEKAGTNGALKSPQKSQLLVSGCTITTENTPDKSTSVEALAPTAARIEEIDLVSDSEDDVQSVPEKQPQQQTNQPPQQQPQQPNQQPLQPNQQPQLQSKQPEQQQQPPIKTKDEISSMKKEPEKKNFDLHNVDYFYDESKDGGRVECLVCSCSYSNFGTITKHYKSKHPNTEVLISRFSPAALKKALQEVDIATPMKGTFQCRLCPLLMQNLSMFMDHVSSHTGEYNYRCSECDYTFPEQRTLSYRSHWDKYHSQKKRVRSSSEFIERNAVPRPPALNFIPGYVCSVCNWVQLKKKRVELHVKYAQHGTCEDIKMVNMVSCVSVSPCKKKKLSSDVDDESD</sequence>
<name>A0A8S1DQZ9_9INSE</name>
<dbReference type="PROSITE" id="PS00028">
    <property type="entry name" value="ZINC_FINGER_C2H2_1"/>
    <property type="match status" value="2"/>
</dbReference>
<dbReference type="InterPro" id="IPR036236">
    <property type="entry name" value="Znf_C2H2_sf"/>
</dbReference>
<keyword evidence="1" id="KW-0479">Metal-binding</keyword>
<gene>
    <name evidence="4" type="ORF">CLODIP_2_CD09645</name>
</gene>
<feature type="region of interest" description="Disordered" evidence="2">
    <location>
        <begin position="215"/>
        <end position="285"/>
    </location>
</feature>
<keyword evidence="1" id="KW-0863">Zinc-finger</keyword>
<dbReference type="SUPFAM" id="SSF81995">
    <property type="entry name" value="beta-sandwich domain of Sec23/24"/>
    <property type="match status" value="1"/>
</dbReference>
<dbReference type="PROSITE" id="PS50157">
    <property type="entry name" value="ZINC_FINGER_C2H2_2"/>
    <property type="match status" value="1"/>
</dbReference>
<accession>A0A8S1DQZ9</accession>
<proteinExistence type="predicted"/>
<reference evidence="4 5" key="1">
    <citation type="submission" date="2020-04" db="EMBL/GenBank/DDBJ databases">
        <authorList>
            <person name="Alioto T."/>
            <person name="Alioto T."/>
            <person name="Gomez Garrido J."/>
        </authorList>
    </citation>
    <scope>NUCLEOTIDE SEQUENCE [LARGE SCALE GENOMIC DNA]</scope>
</reference>
<dbReference type="Proteomes" id="UP000494165">
    <property type="component" value="Unassembled WGS sequence"/>
</dbReference>
<keyword evidence="1" id="KW-0862">Zinc</keyword>
<dbReference type="SMART" id="SM00355">
    <property type="entry name" value="ZnF_C2H2"/>
    <property type="match status" value="4"/>
</dbReference>
<comment type="caution">
    <text evidence="4">The sequence shown here is derived from an EMBL/GenBank/DDBJ whole genome shotgun (WGS) entry which is preliminary data.</text>
</comment>
<dbReference type="InterPro" id="IPR013087">
    <property type="entry name" value="Znf_C2H2_type"/>
</dbReference>
<dbReference type="AlphaFoldDB" id="A0A8S1DQZ9"/>
<protein>
    <recommendedName>
        <fullName evidence="3">C2H2-type domain-containing protein</fullName>
    </recommendedName>
</protein>
<dbReference type="Gene3D" id="3.30.160.60">
    <property type="entry name" value="Classic Zinc Finger"/>
    <property type="match status" value="1"/>
</dbReference>
<evidence type="ECO:0000259" key="3">
    <source>
        <dbReference type="PROSITE" id="PS50157"/>
    </source>
</evidence>
<feature type="region of interest" description="Disordered" evidence="2">
    <location>
        <begin position="1"/>
        <end position="21"/>
    </location>
</feature>
<dbReference type="EMBL" id="CADEPI010000211">
    <property type="protein sequence ID" value="CAB3380525.1"/>
    <property type="molecule type" value="Genomic_DNA"/>
</dbReference>
<feature type="compositionally biased region" description="Basic and acidic residues" evidence="2">
    <location>
        <begin position="271"/>
        <end position="285"/>
    </location>
</feature>